<reference evidence="2" key="1">
    <citation type="submission" date="2017-10" db="EMBL/GenBank/DDBJ databases">
        <title>Complete genome sequence of Moraxella osloensis NP7 isolated from human skin.</title>
        <authorList>
            <person name="Lee K."/>
            <person name="Lim J.Y."/>
            <person name="Hwang I."/>
        </authorList>
    </citation>
    <scope>NUCLEOTIDE SEQUENCE [LARGE SCALE GENOMIC DNA]</scope>
    <source>
        <strain evidence="2">NP7</strain>
        <plasmid evidence="2">pnp7-1</plasmid>
    </source>
</reference>
<dbReference type="EMBL" id="CP024444">
    <property type="protein sequence ID" value="ATR79788.1"/>
    <property type="molecule type" value="Genomic_DNA"/>
</dbReference>
<dbReference type="AlphaFoldDB" id="A0A2D2LXP3"/>
<protein>
    <submittedName>
        <fullName evidence="1">Uncharacterized protein</fullName>
    </submittedName>
</protein>
<dbReference type="Proteomes" id="UP000229340">
    <property type="component" value="Plasmid pNP7-1"/>
</dbReference>
<evidence type="ECO:0000313" key="1">
    <source>
        <dbReference type="EMBL" id="ATR79788.1"/>
    </source>
</evidence>
<evidence type="ECO:0000313" key="2">
    <source>
        <dbReference type="Proteomes" id="UP000229340"/>
    </source>
</evidence>
<gene>
    <name evidence="1" type="ORF">NP7_10515</name>
</gene>
<name>A0A2D2LXP3_FAUOS</name>
<accession>A0A2D2LXP3</accession>
<keyword evidence="1" id="KW-0614">Plasmid</keyword>
<organism evidence="1 2">
    <name type="scientific">Faucicola osloensis</name>
    <name type="common">Moraxella osloensis</name>
    <dbReference type="NCBI Taxonomy" id="34062"/>
    <lineage>
        <taxon>Bacteria</taxon>
        <taxon>Pseudomonadati</taxon>
        <taxon>Pseudomonadota</taxon>
        <taxon>Gammaproteobacteria</taxon>
        <taxon>Moraxellales</taxon>
        <taxon>Moraxellaceae</taxon>
        <taxon>Faucicola</taxon>
    </lineage>
</organism>
<geneLocation type="plasmid" evidence="2">
    <name>pnp7-1</name>
</geneLocation>
<dbReference type="RefSeq" id="WP_100271131.1">
    <property type="nucleotide sequence ID" value="NZ_CP024444.1"/>
</dbReference>
<sequence length="140" mass="16188">METQVKTEVGVNNGIDLREAFKQTLTSIVKQYIGIDTELPPDYAVNDDDLDLFLKIQNENPSMSVFEVMEDCIRIDHVTKRFMSEGYCIFGGVVYFSKDHEAQAVAYVNEQLGKNYENFAQIYDDSENGKIDECYYTEWH</sequence>
<proteinExistence type="predicted"/>